<dbReference type="EMBL" id="MN739966">
    <property type="protein sequence ID" value="QHT80264.1"/>
    <property type="molecule type" value="Genomic_DNA"/>
</dbReference>
<dbReference type="AlphaFoldDB" id="A0A6C0HII6"/>
<reference evidence="1" key="1">
    <citation type="journal article" date="2020" name="Nature">
        <title>Giant virus diversity and host interactions through global metagenomics.</title>
        <authorList>
            <person name="Schulz F."/>
            <person name="Roux S."/>
            <person name="Paez-Espino D."/>
            <person name="Jungbluth S."/>
            <person name="Walsh D.A."/>
            <person name="Denef V.J."/>
            <person name="McMahon K.D."/>
            <person name="Konstantinidis K.T."/>
            <person name="Eloe-Fadrosh E.A."/>
            <person name="Kyrpides N.C."/>
            <person name="Woyke T."/>
        </authorList>
    </citation>
    <scope>NUCLEOTIDE SEQUENCE</scope>
    <source>
        <strain evidence="1">GVMAG-M-3300023184-120</strain>
    </source>
</reference>
<name>A0A6C0HII6_9ZZZZ</name>
<proteinExistence type="predicted"/>
<evidence type="ECO:0000313" key="1">
    <source>
        <dbReference type="EMBL" id="QHT80264.1"/>
    </source>
</evidence>
<accession>A0A6C0HII6</accession>
<sequence>MEDVSVIVSTTTLSLWENKVPEVVFTEMRKHFQNVNSKQRHLIDTYVSRDDPRLVSCFQLFYGKSLENCQYATIRSFHSRYVNHYKILQQPCYLSCVYPEEVYLDKKAWIKSQENEEFSQKLVENDEVF</sequence>
<protein>
    <submittedName>
        <fullName evidence="1">Uncharacterized protein</fullName>
    </submittedName>
</protein>
<organism evidence="1">
    <name type="scientific">viral metagenome</name>
    <dbReference type="NCBI Taxonomy" id="1070528"/>
    <lineage>
        <taxon>unclassified sequences</taxon>
        <taxon>metagenomes</taxon>
        <taxon>organismal metagenomes</taxon>
    </lineage>
</organism>